<keyword evidence="3" id="KW-1185">Reference proteome</keyword>
<accession>A0A084WTW6</accession>
<organism evidence="1">
    <name type="scientific">Anopheles sinensis</name>
    <name type="common">Mosquito</name>
    <dbReference type="NCBI Taxonomy" id="74873"/>
    <lineage>
        <taxon>Eukaryota</taxon>
        <taxon>Metazoa</taxon>
        <taxon>Ecdysozoa</taxon>
        <taxon>Arthropoda</taxon>
        <taxon>Hexapoda</taxon>
        <taxon>Insecta</taxon>
        <taxon>Pterygota</taxon>
        <taxon>Neoptera</taxon>
        <taxon>Endopterygota</taxon>
        <taxon>Diptera</taxon>
        <taxon>Nematocera</taxon>
        <taxon>Culicoidea</taxon>
        <taxon>Culicidae</taxon>
        <taxon>Anophelinae</taxon>
        <taxon>Anopheles</taxon>
    </lineage>
</organism>
<dbReference type="VEuPathDB" id="VectorBase:ASIC021907"/>
<sequence>MLSEVSIAPTCSFQASGSNCIDFYSSLLPIALELAFPKAPRGDVFAGIIFQLYSTLMQHGSISQLHSLHTLLRTSNRRANGFLTSFSHRLEADNISEQAPQADGREGRT</sequence>
<dbReference type="Proteomes" id="UP000030765">
    <property type="component" value="Unassembled WGS sequence"/>
</dbReference>
<dbReference type="EMBL" id="ATLV01026926">
    <property type="status" value="NOT_ANNOTATED_CDS"/>
    <property type="molecule type" value="Genomic_DNA"/>
</dbReference>
<dbReference type="EMBL" id="KE525420">
    <property type="protein sequence ID" value="KFB53660.1"/>
    <property type="molecule type" value="Genomic_DNA"/>
</dbReference>
<gene>
    <name evidence="1" type="ORF">ZHAS_00021907</name>
</gene>
<dbReference type="AlphaFoldDB" id="A0A084WTW6"/>
<reference evidence="2" key="2">
    <citation type="submission" date="2020-05" db="UniProtKB">
        <authorList>
            <consortium name="EnsemblMetazoa"/>
        </authorList>
    </citation>
    <scope>IDENTIFICATION</scope>
</reference>
<reference evidence="1 3" key="1">
    <citation type="journal article" date="2014" name="BMC Genomics">
        <title>Genome sequence of Anopheles sinensis provides insight into genetics basis of mosquito competence for malaria parasites.</title>
        <authorList>
            <person name="Zhou D."/>
            <person name="Zhang D."/>
            <person name="Ding G."/>
            <person name="Shi L."/>
            <person name="Hou Q."/>
            <person name="Ye Y."/>
            <person name="Xu Y."/>
            <person name="Zhou H."/>
            <person name="Xiong C."/>
            <person name="Li S."/>
            <person name="Yu J."/>
            <person name="Hong S."/>
            <person name="Yu X."/>
            <person name="Zou P."/>
            <person name="Chen C."/>
            <person name="Chang X."/>
            <person name="Wang W."/>
            <person name="Lv Y."/>
            <person name="Sun Y."/>
            <person name="Ma L."/>
            <person name="Shen B."/>
            <person name="Zhu C."/>
        </authorList>
    </citation>
    <scope>NUCLEOTIDE SEQUENCE [LARGE SCALE GENOMIC DNA]</scope>
</reference>
<evidence type="ECO:0000313" key="1">
    <source>
        <dbReference type="EMBL" id="KFB53660.1"/>
    </source>
</evidence>
<name>A0A084WTW6_ANOSI</name>
<keyword evidence="1" id="KW-0378">Hydrolase</keyword>
<protein>
    <submittedName>
        <fullName evidence="1 2">Amidohydrolase</fullName>
    </submittedName>
</protein>
<evidence type="ECO:0000313" key="2">
    <source>
        <dbReference type="EnsemblMetazoa" id="ASIC021907-PA"/>
    </source>
</evidence>
<dbReference type="EnsemblMetazoa" id="ASIC021907-RA">
    <property type="protein sequence ID" value="ASIC021907-PA"/>
    <property type="gene ID" value="ASIC021907"/>
</dbReference>
<proteinExistence type="predicted"/>
<dbReference type="GO" id="GO:0016787">
    <property type="term" value="F:hydrolase activity"/>
    <property type="evidence" value="ECO:0007669"/>
    <property type="project" value="UniProtKB-KW"/>
</dbReference>
<evidence type="ECO:0000313" key="3">
    <source>
        <dbReference type="Proteomes" id="UP000030765"/>
    </source>
</evidence>